<feature type="chain" id="PRO_5014197421" evidence="1">
    <location>
        <begin position="25"/>
        <end position="150"/>
    </location>
</feature>
<feature type="signal peptide" evidence="1">
    <location>
        <begin position="1"/>
        <end position="24"/>
    </location>
</feature>
<keyword evidence="3" id="KW-1185">Reference proteome</keyword>
<organism evidence="2 3">
    <name type="scientific">Punica granatum</name>
    <name type="common">Pomegranate</name>
    <dbReference type="NCBI Taxonomy" id="22663"/>
    <lineage>
        <taxon>Eukaryota</taxon>
        <taxon>Viridiplantae</taxon>
        <taxon>Streptophyta</taxon>
        <taxon>Embryophyta</taxon>
        <taxon>Tracheophyta</taxon>
        <taxon>Spermatophyta</taxon>
        <taxon>Magnoliopsida</taxon>
        <taxon>eudicotyledons</taxon>
        <taxon>Gunneridae</taxon>
        <taxon>Pentapetalae</taxon>
        <taxon>rosids</taxon>
        <taxon>malvids</taxon>
        <taxon>Myrtales</taxon>
        <taxon>Lythraceae</taxon>
        <taxon>Punica</taxon>
    </lineage>
</organism>
<evidence type="ECO:0000313" key="3">
    <source>
        <dbReference type="Proteomes" id="UP000233551"/>
    </source>
</evidence>
<dbReference type="AlphaFoldDB" id="A0A2I0HI03"/>
<evidence type="ECO:0000256" key="1">
    <source>
        <dbReference type="SAM" id="SignalP"/>
    </source>
</evidence>
<proteinExistence type="predicted"/>
<dbReference type="EMBL" id="PGOL01008990">
    <property type="protein sequence ID" value="PKI31347.1"/>
    <property type="molecule type" value="Genomic_DNA"/>
</dbReference>
<evidence type="ECO:0000313" key="2">
    <source>
        <dbReference type="EMBL" id="PKI31347.1"/>
    </source>
</evidence>
<reference evidence="2 3" key="1">
    <citation type="submission" date="2017-11" db="EMBL/GenBank/DDBJ databases">
        <title>De-novo sequencing of pomegranate (Punica granatum L.) genome.</title>
        <authorList>
            <person name="Akparov Z."/>
            <person name="Amiraslanov A."/>
            <person name="Hajiyeva S."/>
            <person name="Abbasov M."/>
            <person name="Kaur K."/>
            <person name="Hamwieh A."/>
            <person name="Solovyev V."/>
            <person name="Salamov A."/>
            <person name="Braich B."/>
            <person name="Kosarev P."/>
            <person name="Mahmoud A."/>
            <person name="Hajiyev E."/>
            <person name="Babayeva S."/>
            <person name="Izzatullayeva V."/>
            <person name="Mammadov A."/>
            <person name="Mammadov A."/>
            <person name="Sharifova S."/>
            <person name="Ojaghi J."/>
            <person name="Eynullazada K."/>
            <person name="Bayramov B."/>
            <person name="Abdulazimova A."/>
            <person name="Shahmuradov I."/>
        </authorList>
    </citation>
    <scope>NUCLEOTIDE SEQUENCE [LARGE SCALE GENOMIC DNA]</scope>
    <source>
        <strain evidence="3">cv. AG2017</strain>
        <tissue evidence="2">Leaf</tissue>
    </source>
</reference>
<dbReference type="Proteomes" id="UP000233551">
    <property type="component" value="Unassembled WGS sequence"/>
</dbReference>
<sequence>MHCISPLPSFPFFLFLFRYFITAALESFSLDDIQDLEMTEVDGALLRQLLEEFEIDIAGSTKIEYDDVQSQESKDGLSCVEVTEARDSHWEEGIIVHNFGWIDEIAEMNPVVPSAETTGWYPEDMAGLVEFDFNNVNTEEMVYNCLWDDS</sequence>
<name>A0A2I0HI03_PUNGR</name>
<accession>A0A2I0HI03</accession>
<keyword evidence="1" id="KW-0732">Signal</keyword>
<gene>
    <name evidence="2" type="ORF">CRG98_048273</name>
</gene>
<comment type="caution">
    <text evidence="2">The sequence shown here is derived from an EMBL/GenBank/DDBJ whole genome shotgun (WGS) entry which is preliminary data.</text>
</comment>
<protein>
    <submittedName>
        <fullName evidence="2">Uncharacterized protein</fullName>
    </submittedName>
</protein>